<protein>
    <submittedName>
        <fullName evidence="2">DUF4249 domain-containing protein</fullName>
    </submittedName>
</protein>
<organism evidence="2 3">
    <name type="scientific">Flavivirga eckloniae</name>
    <dbReference type="NCBI Taxonomy" id="1803846"/>
    <lineage>
        <taxon>Bacteria</taxon>
        <taxon>Pseudomonadati</taxon>
        <taxon>Bacteroidota</taxon>
        <taxon>Flavobacteriia</taxon>
        <taxon>Flavobacteriales</taxon>
        <taxon>Flavobacteriaceae</taxon>
        <taxon>Flavivirga</taxon>
    </lineage>
</organism>
<keyword evidence="3" id="KW-1185">Reference proteome</keyword>
<dbReference type="EMBL" id="CP025791">
    <property type="protein sequence ID" value="AUP77711.1"/>
    <property type="molecule type" value="Genomic_DNA"/>
</dbReference>
<feature type="chain" id="PRO_5014869098" evidence="1">
    <location>
        <begin position="18"/>
        <end position="281"/>
    </location>
</feature>
<evidence type="ECO:0000256" key="1">
    <source>
        <dbReference type="SAM" id="SignalP"/>
    </source>
</evidence>
<dbReference type="RefSeq" id="WP_102754370.1">
    <property type="nucleotide sequence ID" value="NZ_CP025791.1"/>
</dbReference>
<gene>
    <name evidence="2" type="ORF">C1H87_02870</name>
</gene>
<dbReference type="PROSITE" id="PS51257">
    <property type="entry name" value="PROKAR_LIPOPROTEIN"/>
    <property type="match status" value="1"/>
</dbReference>
<dbReference type="InterPro" id="IPR025345">
    <property type="entry name" value="DUF4249"/>
</dbReference>
<evidence type="ECO:0000313" key="3">
    <source>
        <dbReference type="Proteomes" id="UP000235826"/>
    </source>
</evidence>
<dbReference type="Pfam" id="PF14054">
    <property type="entry name" value="DUF4249"/>
    <property type="match status" value="1"/>
</dbReference>
<dbReference type="OrthoDB" id="1430047at2"/>
<accession>A0A2K9PKW9</accession>
<dbReference type="AlphaFoldDB" id="A0A2K9PKW9"/>
<feature type="signal peptide" evidence="1">
    <location>
        <begin position="1"/>
        <end position="17"/>
    </location>
</feature>
<dbReference type="KEGG" id="fek:C1H87_02870"/>
<reference evidence="2 3" key="1">
    <citation type="submission" date="2018-01" db="EMBL/GenBank/DDBJ databases">
        <title>Complete genome sequence of Flavivirga eckloniae ECD14 isolated from seaweed Ecklonia cava.</title>
        <authorList>
            <person name="Lee J.H."/>
            <person name="Baik K.S."/>
            <person name="Seong C.N."/>
        </authorList>
    </citation>
    <scope>NUCLEOTIDE SEQUENCE [LARGE SCALE GENOMIC DNA]</scope>
    <source>
        <strain evidence="2 3">ECD14</strain>
    </source>
</reference>
<sequence length="281" mass="31547">MKTYFKLIILFLTISLASCDDVIDVDLQNAPSRLVIEASLDWEKGTTGSDQTIKLSKSTPYFDTTTNTGVTNASVIVTNDDNGSEFVFTHQGNGAYTTTEFIPIVGQSYTLEVIHEGETYTANETLTSVVDIEEITQSIDDGFSDEELEVTIYFTDPVEEENYYLFKAHRRGDLLPILEDGDDEFSNGKRIPWWFEKEEDDETDKKEAFQPGDILDISFFGISEGFSNYIGIVIEQSEGVGLFSTTPVPVRGNCVNTVNPDNYAFGYFRLTQVVKTTYTFQ</sequence>
<keyword evidence="1" id="KW-0732">Signal</keyword>
<evidence type="ECO:0000313" key="2">
    <source>
        <dbReference type="EMBL" id="AUP77711.1"/>
    </source>
</evidence>
<proteinExistence type="predicted"/>
<dbReference type="Proteomes" id="UP000235826">
    <property type="component" value="Chromosome"/>
</dbReference>
<name>A0A2K9PKW9_9FLAO</name>